<reference evidence="2 3" key="1">
    <citation type="submission" date="2018-10" db="EMBL/GenBank/DDBJ databases">
        <title>Isolation from cow dung.</title>
        <authorList>
            <person name="Ling L."/>
        </authorList>
    </citation>
    <scope>NUCLEOTIDE SEQUENCE [LARGE SCALE GENOMIC DNA]</scope>
    <source>
        <strain evidence="2 3">NEAU-LL90</strain>
    </source>
</reference>
<keyword evidence="2" id="KW-0489">Methyltransferase</keyword>
<name>A0A3M2L6I6_9NOCA</name>
<dbReference type="OrthoDB" id="517270at2"/>
<organism evidence="2 3">
    <name type="scientific">Nocardia stercoris</name>
    <dbReference type="NCBI Taxonomy" id="2483361"/>
    <lineage>
        <taxon>Bacteria</taxon>
        <taxon>Bacillati</taxon>
        <taxon>Actinomycetota</taxon>
        <taxon>Actinomycetes</taxon>
        <taxon>Mycobacteriales</taxon>
        <taxon>Nocardiaceae</taxon>
        <taxon>Nocardia</taxon>
    </lineage>
</organism>
<evidence type="ECO:0000259" key="1">
    <source>
        <dbReference type="Pfam" id="PF08241"/>
    </source>
</evidence>
<dbReference type="AlphaFoldDB" id="A0A3M2L6I6"/>
<proteinExistence type="predicted"/>
<dbReference type="EMBL" id="RFFH01000005">
    <property type="protein sequence ID" value="RMI32340.1"/>
    <property type="molecule type" value="Genomic_DNA"/>
</dbReference>
<evidence type="ECO:0000313" key="3">
    <source>
        <dbReference type="Proteomes" id="UP000279275"/>
    </source>
</evidence>
<comment type="caution">
    <text evidence="2">The sequence shown here is derived from an EMBL/GenBank/DDBJ whole genome shotgun (WGS) entry which is preliminary data.</text>
</comment>
<evidence type="ECO:0000313" key="2">
    <source>
        <dbReference type="EMBL" id="RMI32340.1"/>
    </source>
</evidence>
<keyword evidence="3" id="KW-1185">Reference proteome</keyword>
<protein>
    <submittedName>
        <fullName evidence="2">Class I SAM-dependent methyltransferase</fullName>
    </submittedName>
</protein>
<sequence>MTLCGIDLVGYFAAEASTSRLRLITAAARNWWPDRPANLVTCVHGLHYVGDKLALLAAMLRWLTPGGKFVANFDPHSIRHADGSSAARRVLARLRAAGLTYDARRHLLTAHGPTTIEFRAEYLGADNRSGPGYTGQPAVTSYYNW</sequence>
<dbReference type="GO" id="GO:0008757">
    <property type="term" value="F:S-adenosylmethionine-dependent methyltransferase activity"/>
    <property type="evidence" value="ECO:0007669"/>
    <property type="project" value="InterPro"/>
</dbReference>
<dbReference type="Pfam" id="PF08241">
    <property type="entry name" value="Methyltransf_11"/>
    <property type="match status" value="1"/>
</dbReference>
<feature type="domain" description="Methyltransferase type 11" evidence="1">
    <location>
        <begin position="3"/>
        <end position="70"/>
    </location>
</feature>
<dbReference type="GO" id="GO:0032259">
    <property type="term" value="P:methylation"/>
    <property type="evidence" value="ECO:0007669"/>
    <property type="project" value="UniProtKB-KW"/>
</dbReference>
<gene>
    <name evidence="2" type="ORF">EBN03_15315</name>
</gene>
<dbReference type="Proteomes" id="UP000279275">
    <property type="component" value="Unassembled WGS sequence"/>
</dbReference>
<dbReference type="Gene3D" id="3.40.50.150">
    <property type="entry name" value="Vaccinia Virus protein VP39"/>
    <property type="match status" value="1"/>
</dbReference>
<dbReference type="InterPro" id="IPR029063">
    <property type="entry name" value="SAM-dependent_MTases_sf"/>
</dbReference>
<dbReference type="InterPro" id="IPR013216">
    <property type="entry name" value="Methyltransf_11"/>
</dbReference>
<keyword evidence="2" id="KW-0808">Transferase</keyword>
<dbReference type="RefSeq" id="WP_122188682.1">
    <property type="nucleotide sequence ID" value="NZ_RFFH01000005.1"/>
</dbReference>
<accession>A0A3M2L6I6</accession>
<dbReference type="SUPFAM" id="SSF53335">
    <property type="entry name" value="S-adenosyl-L-methionine-dependent methyltransferases"/>
    <property type="match status" value="1"/>
</dbReference>